<protein>
    <submittedName>
        <fullName evidence="2">Enterochelin esterase family protein</fullName>
    </submittedName>
</protein>
<keyword evidence="3" id="KW-1185">Reference proteome</keyword>
<evidence type="ECO:0000313" key="2">
    <source>
        <dbReference type="EMBL" id="MBB3972460.1"/>
    </source>
</evidence>
<dbReference type="Pfam" id="PF00756">
    <property type="entry name" value="Esterase"/>
    <property type="match status" value="1"/>
</dbReference>
<feature type="region of interest" description="Disordered" evidence="1">
    <location>
        <begin position="282"/>
        <end position="303"/>
    </location>
</feature>
<dbReference type="PANTHER" id="PTHR48098">
    <property type="entry name" value="ENTEROCHELIN ESTERASE-RELATED"/>
    <property type="match status" value="1"/>
</dbReference>
<dbReference type="InterPro" id="IPR050583">
    <property type="entry name" value="Mycobacterial_A85_antigen"/>
</dbReference>
<evidence type="ECO:0000256" key="1">
    <source>
        <dbReference type="SAM" id="MobiDB-lite"/>
    </source>
</evidence>
<dbReference type="InterPro" id="IPR029058">
    <property type="entry name" value="AB_hydrolase_fold"/>
</dbReference>
<dbReference type="InterPro" id="IPR000801">
    <property type="entry name" value="Esterase-like"/>
</dbReference>
<dbReference type="GO" id="GO:0016747">
    <property type="term" value="F:acyltransferase activity, transferring groups other than amino-acyl groups"/>
    <property type="evidence" value="ECO:0007669"/>
    <property type="project" value="TreeGrafter"/>
</dbReference>
<dbReference type="Gene3D" id="3.40.50.1820">
    <property type="entry name" value="alpha/beta hydrolase"/>
    <property type="match status" value="1"/>
</dbReference>
<evidence type="ECO:0000313" key="3">
    <source>
        <dbReference type="Proteomes" id="UP000528964"/>
    </source>
</evidence>
<comment type="caution">
    <text evidence="2">The sequence shown here is derived from an EMBL/GenBank/DDBJ whole genome shotgun (WGS) entry which is preliminary data.</text>
</comment>
<accession>A0A7W6CWL5</accession>
<dbReference type="RefSeq" id="WP_246397941.1">
    <property type="nucleotide sequence ID" value="NZ_JACIDR010000001.1"/>
</dbReference>
<dbReference type="AlphaFoldDB" id="A0A7W6CWL5"/>
<dbReference type="Proteomes" id="UP000528964">
    <property type="component" value="Unassembled WGS sequence"/>
</dbReference>
<feature type="compositionally biased region" description="Polar residues" evidence="1">
    <location>
        <begin position="282"/>
        <end position="293"/>
    </location>
</feature>
<dbReference type="PANTHER" id="PTHR48098:SF1">
    <property type="entry name" value="DIACYLGLYCEROL ACYLTRANSFERASE_MYCOLYLTRANSFERASE AG85A"/>
    <property type="match status" value="1"/>
</dbReference>
<organism evidence="2 3">
    <name type="scientific">Hansschlegelia beijingensis</name>
    <dbReference type="NCBI Taxonomy" id="1133344"/>
    <lineage>
        <taxon>Bacteria</taxon>
        <taxon>Pseudomonadati</taxon>
        <taxon>Pseudomonadota</taxon>
        <taxon>Alphaproteobacteria</taxon>
        <taxon>Hyphomicrobiales</taxon>
        <taxon>Methylopilaceae</taxon>
        <taxon>Hansschlegelia</taxon>
    </lineage>
</organism>
<proteinExistence type="predicted"/>
<reference evidence="2 3" key="1">
    <citation type="submission" date="2020-08" db="EMBL/GenBank/DDBJ databases">
        <title>Genomic Encyclopedia of Type Strains, Phase IV (KMG-IV): sequencing the most valuable type-strain genomes for metagenomic binning, comparative biology and taxonomic classification.</title>
        <authorList>
            <person name="Goeker M."/>
        </authorList>
    </citation>
    <scope>NUCLEOTIDE SEQUENCE [LARGE SCALE GENOMIC DNA]</scope>
    <source>
        <strain evidence="2 3">DSM 25481</strain>
    </source>
</reference>
<dbReference type="EMBL" id="JACIDR010000001">
    <property type="protein sequence ID" value="MBB3972460.1"/>
    <property type="molecule type" value="Genomic_DNA"/>
</dbReference>
<gene>
    <name evidence="2" type="ORF">GGR24_001093</name>
</gene>
<name>A0A7W6CWL5_9HYPH</name>
<sequence>MLAAADAQAQLAGVVERHQTTESAALGRPLVYNVYRPAAEPAAGRRWPTLYLLEGRPAEADWLDQGFVYEVIDQAVAEGLIPPTLVVIPVTPYSWYVDNPDPGGQGMMRTAILQDLAPAIDARYPTAACREGRAIAGVSMGGYGALLYALDRPDEFVAAASFSGAIAPPIDAHDLPRLKRADAFYDGAFGRPLDRDRFNAWNLFTRVRARPAGAEPAPAILLAAGDRDRGGLIQSTVRFHAALLRAGFDSSLRIGPGAHDWPTWRAHLADALRWLGPKLTTSCPQAADSQVQSPGKDETRPTP</sequence>
<dbReference type="SUPFAM" id="SSF53474">
    <property type="entry name" value="alpha/beta-Hydrolases"/>
    <property type="match status" value="1"/>
</dbReference>